<gene>
    <name evidence="2" type="ORF">L195_g032724</name>
</gene>
<dbReference type="EMBL" id="ASHM01031246">
    <property type="protein sequence ID" value="PNX76766.1"/>
    <property type="molecule type" value="Genomic_DNA"/>
</dbReference>
<evidence type="ECO:0000256" key="1">
    <source>
        <dbReference type="SAM" id="MobiDB-lite"/>
    </source>
</evidence>
<evidence type="ECO:0000313" key="3">
    <source>
        <dbReference type="Proteomes" id="UP000236291"/>
    </source>
</evidence>
<proteinExistence type="predicted"/>
<organism evidence="2 3">
    <name type="scientific">Trifolium pratense</name>
    <name type="common">Red clover</name>
    <dbReference type="NCBI Taxonomy" id="57577"/>
    <lineage>
        <taxon>Eukaryota</taxon>
        <taxon>Viridiplantae</taxon>
        <taxon>Streptophyta</taxon>
        <taxon>Embryophyta</taxon>
        <taxon>Tracheophyta</taxon>
        <taxon>Spermatophyta</taxon>
        <taxon>Magnoliopsida</taxon>
        <taxon>eudicotyledons</taxon>
        <taxon>Gunneridae</taxon>
        <taxon>Pentapetalae</taxon>
        <taxon>rosids</taxon>
        <taxon>fabids</taxon>
        <taxon>Fabales</taxon>
        <taxon>Fabaceae</taxon>
        <taxon>Papilionoideae</taxon>
        <taxon>50 kb inversion clade</taxon>
        <taxon>NPAAA clade</taxon>
        <taxon>Hologalegina</taxon>
        <taxon>IRL clade</taxon>
        <taxon>Trifolieae</taxon>
        <taxon>Trifolium</taxon>
    </lineage>
</organism>
<comment type="caution">
    <text evidence="2">The sequence shown here is derived from an EMBL/GenBank/DDBJ whole genome shotgun (WGS) entry which is preliminary data.</text>
</comment>
<dbReference type="AlphaFoldDB" id="A0A2K3LE09"/>
<name>A0A2K3LE09_TRIPR</name>
<sequence length="69" mass="7728">MTAELQQSRLGKNRRPGKSSATSIQLAIRKRIYIASVHVLGTRMVGSSKLMQGEEMGGLRSRKRRLLEC</sequence>
<dbReference type="Proteomes" id="UP000236291">
    <property type="component" value="Unassembled WGS sequence"/>
</dbReference>
<protein>
    <submittedName>
        <fullName evidence="2">Uncharacterized protein</fullName>
    </submittedName>
</protein>
<reference evidence="2 3" key="2">
    <citation type="journal article" date="2017" name="Front. Plant Sci.">
        <title>Gene Classification and Mining of Molecular Markers Useful in Red Clover (Trifolium pratense) Breeding.</title>
        <authorList>
            <person name="Istvanek J."/>
            <person name="Dluhosova J."/>
            <person name="Dluhos P."/>
            <person name="Patkova L."/>
            <person name="Nedelnik J."/>
            <person name="Repkova J."/>
        </authorList>
    </citation>
    <scope>NUCLEOTIDE SEQUENCE [LARGE SCALE GENOMIC DNA]</scope>
    <source>
        <strain evidence="3">cv. Tatra</strain>
        <tissue evidence="2">Young leaves</tissue>
    </source>
</reference>
<reference evidence="2 3" key="1">
    <citation type="journal article" date="2014" name="Am. J. Bot.">
        <title>Genome assembly and annotation for red clover (Trifolium pratense; Fabaceae).</title>
        <authorList>
            <person name="Istvanek J."/>
            <person name="Jaros M."/>
            <person name="Krenek A."/>
            <person name="Repkova J."/>
        </authorList>
    </citation>
    <scope>NUCLEOTIDE SEQUENCE [LARGE SCALE GENOMIC DNA]</scope>
    <source>
        <strain evidence="3">cv. Tatra</strain>
        <tissue evidence="2">Young leaves</tissue>
    </source>
</reference>
<accession>A0A2K3LE09</accession>
<evidence type="ECO:0000313" key="2">
    <source>
        <dbReference type="EMBL" id="PNX76766.1"/>
    </source>
</evidence>
<feature type="compositionally biased region" description="Polar residues" evidence="1">
    <location>
        <begin position="1"/>
        <end position="10"/>
    </location>
</feature>
<feature type="region of interest" description="Disordered" evidence="1">
    <location>
        <begin position="1"/>
        <end position="23"/>
    </location>
</feature>